<feature type="compositionally biased region" description="Low complexity" evidence="1">
    <location>
        <begin position="92"/>
        <end position="102"/>
    </location>
</feature>
<reference evidence="3" key="1">
    <citation type="journal article" date="2020" name="Phytopathology">
        <title>Genome Sequence Resources of Colletotrichum truncatum, C. plurivorum, C. musicola, and C. sojae: Four Species Pathogenic to Soybean (Glycine max).</title>
        <authorList>
            <person name="Rogerio F."/>
            <person name="Boufleur T.R."/>
            <person name="Ciampi-Guillardi M."/>
            <person name="Sukno S.A."/>
            <person name="Thon M.R."/>
            <person name="Massola Junior N.S."/>
            <person name="Baroncelli R."/>
        </authorList>
    </citation>
    <scope>NUCLEOTIDE SEQUENCE</scope>
    <source>
        <strain evidence="3">LFN00145</strain>
    </source>
</reference>
<accession>A0A8H6KN87</accession>
<feature type="compositionally biased region" description="Low complexity" evidence="1">
    <location>
        <begin position="10"/>
        <end position="32"/>
    </location>
</feature>
<name>A0A8H6KN87_9PEZI</name>
<dbReference type="GO" id="GO:0019005">
    <property type="term" value="C:SCF ubiquitin ligase complex"/>
    <property type="evidence" value="ECO:0007669"/>
    <property type="project" value="TreeGrafter"/>
</dbReference>
<dbReference type="Proteomes" id="UP000654918">
    <property type="component" value="Unassembled WGS sequence"/>
</dbReference>
<feature type="domain" description="DNA repair protein rhp7 treble clef" evidence="2">
    <location>
        <begin position="183"/>
        <end position="220"/>
    </location>
</feature>
<comment type="caution">
    <text evidence="3">The sequence shown here is derived from an EMBL/GenBank/DDBJ whole genome shotgun (WGS) entry which is preliminary data.</text>
</comment>
<dbReference type="Pfam" id="PF23550">
    <property type="entry name" value="zf_Tbcl_Rhp7"/>
    <property type="match status" value="1"/>
</dbReference>
<feature type="region of interest" description="Disordered" evidence="1">
    <location>
        <begin position="219"/>
        <end position="241"/>
    </location>
</feature>
<dbReference type="AlphaFoldDB" id="A0A8H6KN87"/>
<feature type="region of interest" description="Disordered" evidence="1">
    <location>
        <begin position="1"/>
        <end position="168"/>
    </location>
</feature>
<evidence type="ECO:0000313" key="4">
    <source>
        <dbReference type="Proteomes" id="UP000654918"/>
    </source>
</evidence>
<organism evidence="3 4">
    <name type="scientific">Colletotrichum plurivorum</name>
    <dbReference type="NCBI Taxonomy" id="2175906"/>
    <lineage>
        <taxon>Eukaryota</taxon>
        <taxon>Fungi</taxon>
        <taxon>Dikarya</taxon>
        <taxon>Ascomycota</taxon>
        <taxon>Pezizomycotina</taxon>
        <taxon>Sordariomycetes</taxon>
        <taxon>Hypocreomycetidae</taxon>
        <taxon>Glomerellales</taxon>
        <taxon>Glomerellaceae</taxon>
        <taxon>Colletotrichum</taxon>
        <taxon>Colletotrichum orchidearum species complex</taxon>
    </lineage>
</organism>
<protein>
    <submittedName>
        <fullName evidence="3">DNA repair protein</fullName>
    </submittedName>
</protein>
<evidence type="ECO:0000259" key="2">
    <source>
        <dbReference type="Pfam" id="PF23550"/>
    </source>
</evidence>
<keyword evidence="4" id="KW-1185">Reference proteome</keyword>
<dbReference type="FunFam" id="3.80.10.10:FF:000601">
    <property type="entry name" value="DNA repair protein Rad7, protein"/>
    <property type="match status" value="1"/>
</dbReference>
<feature type="compositionally biased region" description="Acidic residues" evidence="1">
    <location>
        <begin position="103"/>
        <end position="117"/>
    </location>
</feature>
<dbReference type="Gene3D" id="3.80.10.10">
    <property type="entry name" value="Ribonuclease Inhibitor"/>
    <property type="match status" value="2"/>
</dbReference>
<evidence type="ECO:0000313" key="3">
    <source>
        <dbReference type="EMBL" id="KAF6834023.1"/>
    </source>
</evidence>
<feature type="compositionally biased region" description="Basic residues" evidence="1">
    <location>
        <begin position="149"/>
        <end position="159"/>
    </location>
</feature>
<dbReference type="InterPro" id="IPR006553">
    <property type="entry name" value="Leu-rich_rpt_Cys-con_subtyp"/>
</dbReference>
<dbReference type="InterPro" id="IPR032675">
    <property type="entry name" value="LRR_dom_sf"/>
</dbReference>
<dbReference type="InterPro" id="IPR056451">
    <property type="entry name" value="Znf_Tbcl_Rhp7"/>
</dbReference>
<gene>
    <name evidence="3" type="ORF">CPLU01_05156</name>
</gene>
<evidence type="ECO:0000256" key="1">
    <source>
        <dbReference type="SAM" id="MobiDB-lite"/>
    </source>
</evidence>
<feature type="compositionally biased region" description="Low complexity" evidence="1">
    <location>
        <begin position="39"/>
        <end position="61"/>
    </location>
</feature>
<proteinExistence type="predicted"/>
<dbReference type="EMBL" id="WIGO01000052">
    <property type="protein sequence ID" value="KAF6834023.1"/>
    <property type="molecule type" value="Genomic_DNA"/>
</dbReference>
<dbReference type="SUPFAM" id="SSF52047">
    <property type="entry name" value="RNI-like"/>
    <property type="match status" value="1"/>
</dbReference>
<sequence>MARPSRRTSQRGQAQAQPQSQAQGQAQAAQAQPVPPTQPQATQTGGAQQNQGQGNNRNARNISGPQSALTDYLASHNISANQIRRDADQRRAAAAQSRQAQQDADEDEDGDEEEDEAGPSTETAATRNETAAEKAKRKQKEQQAIAKIKASKAFKKRRRNAADSEEEDEIARALFEQMAQPLPGQMDNCDICQKRFTVTPYSKKGPNGGLLCAKCSKDAAANDKNPNKKPRKATGGGARRRKMQSNILDGTYHIGAKPLITLCIETLAKNVDRSDSLDGFPDHIMDRIARLFSKRRLLNPHTLNLFLQPWTTMINIYDGAKLSADDYIRIFQVASSLEDFKARNAIQFKDEVMDYVLSRDKLELRSFYLYGANLVSDEMWSRFIKEKGGPLTGLRVYYTDKHFGDEILALLPEYCPNLQRLKVYHNQKVTDNGIKTIGNIKSLKHLGIHVQSQITSKVMAPTILSIGEKLETLSLRMFYNADDEVLAAIKKSCRSLRKLRITDSDKMTDEGFTDLFSDWKNPPLHKIDFEKCRHLDSTQPRDNLDGIGLCSNGFRALMKHSGRKIRDLNLHACRHITRQAFEDVFSEGQRYPDLVKLEISFIEEVDDFVVASVFRSCPNIREVNVFGCMNVKAVKVPRGKVLVGVPNAMGMVIEGDD</sequence>
<dbReference type="GO" id="GO:0031146">
    <property type="term" value="P:SCF-dependent proteasomal ubiquitin-dependent protein catabolic process"/>
    <property type="evidence" value="ECO:0007669"/>
    <property type="project" value="TreeGrafter"/>
</dbReference>
<dbReference type="PANTHER" id="PTHR13318">
    <property type="entry name" value="PARTNER OF PAIRED, ISOFORM B-RELATED"/>
    <property type="match status" value="1"/>
</dbReference>
<feature type="compositionally biased region" description="Basic residues" evidence="1">
    <location>
        <begin position="227"/>
        <end position="241"/>
    </location>
</feature>
<dbReference type="SMART" id="SM00367">
    <property type="entry name" value="LRR_CC"/>
    <property type="match status" value="3"/>
</dbReference>